<proteinExistence type="predicted"/>
<protein>
    <submittedName>
        <fullName evidence="1">Uncharacterized protein</fullName>
    </submittedName>
</protein>
<accession>A0ACC0YZ32</accession>
<gene>
    <name evidence="1" type="ORF">Pint_18548</name>
</gene>
<evidence type="ECO:0000313" key="1">
    <source>
        <dbReference type="EMBL" id="KAJ0043897.1"/>
    </source>
</evidence>
<name>A0ACC0YZ32_9ROSI</name>
<reference evidence="2" key="1">
    <citation type="journal article" date="2023" name="G3 (Bethesda)">
        <title>Genome assembly and association tests identify interacting loci associated with vigor, precocity, and sex in interspecific pistachio rootstocks.</title>
        <authorList>
            <person name="Palmer W."/>
            <person name="Jacygrad E."/>
            <person name="Sagayaradj S."/>
            <person name="Cavanaugh K."/>
            <person name="Han R."/>
            <person name="Bertier L."/>
            <person name="Beede B."/>
            <person name="Kafkas S."/>
            <person name="Golino D."/>
            <person name="Preece J."/>
            <person name="Michelmore R."/>
        </authorList>
    </citation>
    <scope>NUCLEOTIDE SEQUENCE [LARGE SCALE GENOMIC DNA]</scope>
</reference>
<evidence type="ECO:0000313" key="2">
    <source>
        <dbReference type="Proteomes" id="UP001163603"/>
    </source>
</evidence>
<sequence>MVALEVPGPEEPRRIHDLTLAWRMVLRAPLQALTLQSTGSLREEEELFERCLENGKAYFLPTIFSANMLYIGRIAMLNSTQVTKSHVSEAIAELDRVKEVLDNSGQVG</sequence>
<comment type="caution">
    <text evidence="1">The sequence shown here is derived from an EMBL/GenBank/DDBJ whole genome shotgun (WGS) entry which is preliminary data.</text>
</comment>
<organism evidence="1 2">
    <name type="scientific">Pistacia integerrima</name>
    <dbReference type="NCBI Taxonomy" id="434235"/>
    <lineage>
        <taxon>Eukaryota</taxon>
        <taxon>Viridiplantae</taxon>
        <taxon>Streptophyta</taxon>
        <taxon>Embryophyta</taxon>
        <taxon>Tracheophyta</taxon>
        <taxon>Spermatophyta</taxon>
        <taxon>Magnoliopsida</taxon>
        <taxon>eudicotyledons</taxon>
        <taxon>Gunneridae</taxon>
        <taxon>Pentapetalae</taxon>
        <taxon>rosids</taxon>
        <taxon>malvids</taxon>
        <taxon>Sapindales</taxon>
        <taxon>Anacardiaceae</taxon>
        <taxon>Pistacia</taxon>
    </lineage>
</organism>
<dbReference type="Proteomes" id="UP001163603">
    <property type="component" value="Chromosome 4"/>
</dbReference>
<keyword evidence="2" id="KW-1185">Reference proteome</keyword>
<dbReference type="EMBL" id="CM047739">
    <property type="protein sequence ID" value="KAJ0043897.1"/>
    <property type="molecule type" value="Genomic_DNA"/>
</dbReference>